<evidence type="ECO:0000259" key="4">
    <source>
        <dbReference type="Pfam" id="PF17177"/>
    </source>
</evidence>
<dbReference type="NCBIfam" id="TIGR00756">
    <property type="entry name" value="PPR"/>
    <property type="match status" value="6"/>
</dbReference>
<dbReference type="Proteomes" id="UP000243975">
    <property type="component" value="Unassembled WGS sequence"/>
</dbReference>
<dbReference type="InterPro" id="IPR002885">
    <property type="entry name" value="PPR_rpt"/>
</dbReference>
<dbReference type="OrthoDB" id="185373at2759"/>
<dbReference type="PANTHER" id="PTHR47447">
    <property type="entry name" value="OS03G0856100 PROTEIN"/>
    <property type="match status" value="1"/>
</dbReference>
<dbReference type="EMBL" id="LEKV01003641">
    <property type="protein sequence ID" value="KVH98954.1"/>
    <property type="molecule type" value="Genomic_DNA"/>
</dbReference>
<dbReference type="InterPro" id="IPR011990">
    <property type="entry name" value="TPR-like_helical_dom_sf"/>
</dbReference>
<dbReference type="Pfam" id="PF01535">
    <property type="entry name" value="PPR"/>
    <property type="match status" value="1"/>
</dbReference>
<feature type="domain" description="PROP1-like PPR" evidence="4">
    <location>
        <begin position="176"/>
        <end position="330"/>
    </location>
</feature>
<proteinExistence type="inferred from homology"/>
<protein>
    <submittedName>
        <fullName evidence="5">Pentatricopeptide repeat-containing protein</fullName>
    </submittedName>
</protein>
<dbReference type="PROSITE" id="PS51375">
    <property type="entry name" value="PPR"/>
    <property type="match status" value="6"/>
</dbReference>
<dbReference type="STRING" id="59895.A0A103XY24"/>
<feature type="repeat" description="PPR" evidence="3">
    <location>
        <begin position="175"/>
        <end position="209"/>
    </location>
</feature>
<evidence type="ECO:0000256" key="2">
    <source>
        <dbReference type="ARBA" id="ARBA00022737"/>
    </source>
</evidence>
<evidence type="ECO:0000256" key="1">
    <source>
        <dbReference type="ARBA" id="ARBA00007626"/>
    </source>
</evidence>
<feature type="repeat" description="PPR" evidence="3">
    <location>
        <begin position="315"/>
        <end position="349"/>
    </location>
</feature>
<dbReference type="GO" id="GO:0042134">
    <property type="term" value="F:rRNA primary transcript binding"/>
    <property type="evidence" value="ECO:0007669"/>
    <property type="project" value="TreeGrafter"/>
</dbReference>
<reference evidence="5 6" key="1">
    <citation type="journal article" date="2016" name="Sci. Rep.">
        <title>The genome sequence of the outbreeding globe artichoke constructed de novo incorporating a phase-aware low-pass sequencing strategy of F1 progeny.</title>
        <authorList>
            <person name="Scaglione D."/>
            <person name="Reyes-Chin-Wo S."/>
            <person name="Acquadro A."/>
            <person name="Froenicke L."/>
            <person name="Portis E."/>
            <person name="Beitel C."/>
            <person name="Tirone M."/>
            <person name="Mauro R."/>
            <person name="Lo Monaco A."/>
            <person name="Mauromicale G."/>
            <person name="Faccioli P."/>
            <person name="Cattivelli L."/>
            <person name="Rieseberg L."/>
            <person name="Michelmore R."/>
            <person name="Lanteri S."/>
        </authorList>
    </citation>
    <scope>NUCLEOTIDE SEQUENCE [LARGE SCALE GENOMIC DNA]</scope>
    <source>
        <strain evidence="5">2C</strain>
    </source>
</reference>
<dbReference type="PANTHER" id="PTHR47447:SF12">
    <property type="entry name" value="PENTATRICOPEPTIDE REPEAT-CONTAINING PROTEIN ATP4 HOMOLOG, CHLOROPLASTIC"/>
    <property type="match status" value="1"/>
</dbReference>
<keyword evidence="6" id="KW-1185">Reference proteome</keyword>
<sequence length="516" mass="59248">MASTCGFCSSSSISFSRRSLNHRIVFQSATHHFRSTQISLQEPVSEVTNNLEFYNSNLSQLANEKRKKYIWVNPKSSKYLKDSNLSQLENEKRKSYIWVNPKSPKASQFRRKSYDPRKRKDVDDAEQLFDEMLQRGVTPDNTTFQMIIECALMSHLPSKAVAWFERMPEFRIQPDDATYALMIDAYGRVGDVKMALQLYDRSKIEKWQLSTNIFTTLIRIHGTTGNFDGCLTVFEEMRAVGIKPDLICYNTMLDAIYRAKLPSEIKSIHQEILNSGLSPAFATYASLLRAYCKSCCGDEAMNVYNEMLAKGMELNTLLYNTLLRMCVDIGFVDEAASIFEEMKRSRYGQPNSRTFSSLITIFSSCGQVSEAEDTLEEMLEAGFKRDVYVLTDLLQCYRKSNRIDDVVRTLDRITEVDITPNERSCICLLKVMTEVPREEMGRVTRCIERANPKLGNVVKRVVESPDVEDEIFKNEVSEVVSQVGDDDSRRAYCKCLIDLCVYLRKPEKARYVETLL</sequence>
<dbReference type="Gene3D" id="1.25.40.10">
    <property type="entry name" value="Tetratricopeptide repeat domain"/>
    <property type="match status" value="3"/>
</dbReference>
<dbReference type="GO" id="GO:0003729">
    <property type="term" value="F:mRNA binding"/>
    <property type="evidence" value="ECO:0007669"/>
    <property type="project" value="TreeGrafter"/>
</dbReference>
<feature type="repeat" description="PPR" evidence="3">
    <location>
        <begin position="245"/>
        <end position="279"/>
    </location>
</feature>
<keyword evidence="2" id="KW-0677">Repeat</keyword>
<evidence type="ECO:0000313" key="5">
    <source>
        <dbReference type="EMBL" id="KVH98954.1"/>
    </source>
</evidence>
<gene>
    <name evidence="5" type="ORF">Ccrd_022850</name>
</gene>
<feature type="repeat" description="PPR" evidence="3">
    <location>
        <begin position="280"/>
        <end position="314"/>
    </location>
</feature>
<dbReference type="Pfam" id="PF17177">
    <property type="entry name" value="PPR_long"/>
    <property type="match status" value="1"/>
</dbReference>
<accession>A0A103XY24</accession>
<dbReference type="Pfam" id="PF13041">
    <property type="entry name" value="PPR_2"/>
    <property type="match status" value="1"/>
</dbReference>
<feature type="repeat" description="PPR" evidence="3">
    <location>
        <begin position="210"/>
        <end position="244"/>
    </location>
</feature>
<feature type="repeat" description="PPR" evidence="3">
    <location>
        <begin position="351"/>
        <end position="385"/>
    </location>
</feature>
<dbReference type="GO" id="GO:0045727">
    <property type="term" value="P:positive regulation of translation"/>
    <property type="evidence" value="ECO:0007669"/>
    <property type="project" value="TreeGrafter"/>
</dbReference>
<comment type="caution">
    <text evidence="5">The sequence shown here is derived from an EMBL/GenBank/DDBJ whole genome shotgun (WGS) entry which is preliminary data.</text>
</comment>
<dbReference type="GO" id="GO:0009570">
    <property type="term" value="C:chloroplast stroma"/>
    <property type="evidence" value="ECO:0007669"/>
    <property type="project" value="TreeGrafter"/>
</dbReference>
<evidence type="ECO:0000256" key="3">
    <source>
        <dbReference type="PROSITE-ProRule" id="PRU00708"/>
    </source>
</evidence>
<dbReference type="AlphaFoldDB" id="A0A103XY24"/>
<organism evidence="5 6">
    <name type="scientific">Cynara cardunculus var. scolymus</name>
    <name type="common">Globe artichoke</name>
    <name type="synonym">Cynara scolymus</name>
    <dbReference type="NCBI Taxonomy" id="59895"/>
    <lineage>
        <taxon>Eukaryota</taxon>
        <taxon>Viridiplantae</taxon>
        <taxon>Streptophyta</taxon>
        <taxon>Embryophyta</taxon>
        <taxon>Tracheophyta</taxon>
        <taxon>Spermatophyta</taxon>
        <taxon>Magnoliopsida</taxon>
        <taxon>eudicotyledons</taxon>
        <taxon>Gunneridae</taxon>
        <taxon>Pentapetalae</taxon>
        <taxon>asterids</taxon>
        <taxon>campanulids</taxon>
        <taxon>Asterales</taxon>
        <taxon>Asteraceae</taxon>
        <taxon>Carduoideae</taxon>
        <taxon>Cardueae</taxon>
        <taxon>Carduinae</taxon>
        <taxon>Cynara</taxon>
    </lineage>
</organism>
<comment type="similarity">
    <text evidence="1">Belongs to the PPR family. P subfamily.</text>
</comment>
<dbReference type="InterPro" id="IPR033443">
    <property type="entry name" value="PROP1-like_PPR_dom"/>
</dbReference>
<dbReference type="Gramene" id="KVH98954">
    <property type="protein sequence ID" value="KVH98954"/>
    <property type="gene ID" value="Ccrd_022850"/>
</dbReference>
<name>A0A103XY24_CYNCS</name>
<evidence type="ECO:0000313" key="6">
    <source>
        <dbReference type="Proteomes" id="UP000243975"/>
    </source>
</evidence>